<dbReference type="AlphaFoldDB" id="C5LCM5"/>
<gene>
    <name evidence="2" type="ORF">Pmar_PMAR011754</name>
</gene>
<feature type="compositionally biased region" description="Basic and acidic residues" evidence="1">
    <location>
        <begin position="246"/>
        <end position="256"/>
    </location>
</feature>
<accession>C5LCM5</accession>
<sequence>MPSMPIGVTGTNTTGVGHGLQKPSTQGPLSLDHYQSEGHDAVTRYPWANNNIEPSTWCKLIKGTQPPAKCYLDYEKHLERLQCQLRSLYDDEDCIAKAKVSFFMCEQGTSESLSDYVKRLESTVTELHLMGIMTYEYDMKRRLYDGLQADYLRDKVDKESSDSTITFDKFVRLLTGYERPRLGRVRRQKVNTVVGDVDDDSSFDAHVYAVGADSMSIQFYRCTGVGHPARLCRGKRCRKRGHLLVESKKKPVKDEPSTPTPSAKVTNPKTRAHLVSLFTLRHLTDKELRFDDPSALGHISVANGSTLSVLGNVELEVGYGSTFVKDSFLLASNGLNLLDGCLSVKEMDWARKVMVMQVSHYSKVVPCLRDLTVKSSLTIESLARANSLSGPIGLYQDLYHDAKIYPTDDTSIGMDDTLLVDESDRESWAYDSNAPLGRDHTKVPWRDDSRPEYDFYYAAKRGLASIAKLDKERHSMFEGALSQLIDKGFSSIVCDVMLVNCDCLDLPNISGLDLFDVEKEKLRLLLEFVDTTRGQQEKVKVTVQEYVDSWKLKQAALRENSIKDTSQDYQLALYDLVYISECADHSLAGHLSLKLRGPLTVAKLCGTSMVHLFDGIVLPSDYGGNLKVSDDGTTLEGGPGVSSLIYASVKNLVPARALQSPIYEKA</sequence>
<reference evidence="2 3" key="1">
    <citation type="submission" date="2008-07" db="EMBL/GenBank/DDBJ databases">
        <authorList>
            <person name="El-Sayed N."/>
            <person name="Caler E."/>
            <person name="Inman J."/>
            <person name="Amedeo P."/>
            <person name="Hass B."/>
            <person name="Wortman J."/>
        </authorList>
    </citation>
    <scope>NUCLEOTIDE SEQUENCE [LARGE SCALE GENOMIC DNA]</scope>
    <source>
        <strain evidence="3">ATCC 50983 / TXsc</strain>
    </source>
</reference>
<dbReference type="GeneID" id="9042911"/>
<feature type="region of interest" description="Disordered" evidence="1">
    <location>
        <begin position="1"/>
        <end position="28"/>
    </location>
</feature>
<keyword evidence="3" id="KW-1185">Reference proteome</keyword>
<organism evidence="3">
    <name type="scientific">Perkinsus marinus (strain ATCC 50983 / TXsc)</name>
    <dbReference type="NCBI Taxonomy" id="423536"/>
    <lineage>
        <taxon>Eukaryota</taxon>
        <taxon>Sar</taxon>
        <taxon>Alveolata</taxon>
        <taxon>Perkinsozoa</taxon>
        <taxon>Perkinsea</taxon>
        <taxon>Perkinsida</taxon>
        <taxon>Perkinsidae</taxon>
        <taxon>Perkinsus</taxon>
    </lineage>
</organism>
<proteinExistence type="predicted"/>
<name>C5LCM5_PERM5</name>
<feature type="region of interest" description="Disordered" evidence="1">
    <location>
        <begin position="246"/>
        <end position="266"/>
    </location>
</feature>
<dbReference type="InParanoid" id="C5LCM5"/>
<dbReference type="Proteomes" id="UP000007800">
    <property type="component" value="Unassembled WGS sequence"/>
</dbReference>
<protein>
    <submittedName>
        <fullName evidence="2">Uncharacterized protein</fullName>
    </submittedName>
</protein>
<evidence type="ECO:0000313" key="3">
    <source>
        <dbReference type="Proteomes" id="UP000007800"/>
    </source>
</evidence>
<evidence type="ECO:0000313" key="2">
    <source>
        <dbReference type="EMBL" id="EER05708.1"/>
    </source>
</evidence>
<dbReference type="EMBL" id="GG680918">
    <property type="protein sequence ID" value="EER05708.1"/>
    <property type="molecule type" value="Genomic_DNA"/>
</dbReference>
<dbReference type="RefSeq" id="XP_002773892.1">
    <property type="nucleotide sequence ID" value="XM_002773846.1"/>
</dbReference>
<evidence type="ECO:0000256" key="1">
    <source>
        <dbReference type="SAM" id="MobiDB-lite"/>
    </source>
</evidence>